<dbReference type="AlphaFoldDB" id="A0A9W2ZTJ0"/>
<dbReference type="PANTHER" id="PTHR11254:SF340">
    <property type="entry name" value="APOPTOSIS-RESISTANT E3 UBIQUITIN PROTEIN LIGASE 1"/>
    <property type="match status" value="1"/>
</dbReference>
<reference evidence="11" key="1">
    <citation type="submission" date="2025-08" db="UniProtKB">
        <authorList>
            <consortium name="RefSeq"/>
        </authorList>
    </citation>
    <scope>IDENTIFICATION</scope>
</reference>
<evidence type="ECO:0000256" key="7">
    <source>
        <dbReference type="PROSITE-ProRule" id="PRU00104"/>
    </source>
</evidence>
<dbReference type="FunFam" id="3.30.2160.10:FF:000008">
    <property type="entry name" value="Apoptosis-resistant E3 ubiquitin protein ligase 1"/>
    <property type="match status" value="1"/>
</dbReference>
<dbReference type="InterPro" id="IPR017868">
    <property type="entry name" value="Filamin/ABP280_repeat-like"/>
</dbReference>
<keyword evidence="10" id="KW-1185">Reference proteome</keyword>
<evidence type="ECO:0000256" key="4">
    <source>
        <dbReference type="ARBA" id="ARBA00022679"/>
    </source>
</evidence>
<keyword evidence="8" id="KW-0472">Membrane</keyword>
<dbReference type="GO" id="GO:0061630">
    <property type="term" value="F:ubiquitin protein ligase activity"/>
    <property type="evidence" value="ECO:0007669"/>
    <property type="project" value="UniProtKB-EC"/>
</dbReference>
<keyword evidence="8" id="KW-0812">Transmembrane</keyword>
<evidence type="ECO:0000256" key="8">
    <source>
        <dbReference type="SAM" id="Phobius"/>
    </source>
</evidence>
<dbReference type="PANTHER" id="PTHR11254">
    <property type="entry name" value="HECT DOMAIN UBIQUITIN-PROTEIN LIGASE"/>
    <property type="match status" value="1"/>
</dbReference>
<dbReference type="EC" id="2.3.2.26" evidence="3"/>
<dbReference type="Gene3D" id="2.60.40.10">
    <property type="entry name" value="Immunoglobulins"/>
    <property type="match status" value="1"/>
</dbReference>
<dbReference type="GO" id="GO:0043066">
    <property type="term" value="P:negative regulation of apoptotic process"/>
    <property type="evidence" value="ECO:0007669"/>
    <property type="project" value="TreeGrafter"/>
</dbReference>
<dbReference type="Pfam" id="PF00632">
    <property type="entry name" value="HECT"/>
    <property type="match status" value="1"/>
</dbReference>
<dbReference type="InterPro" id="IPR000569">
    <property type="entry name" value="HECT_dom"/>
</dbReference>
<evidence type="ECO:0000259" key="9">
    <source>
        <dbReference type="PROSITE" id="PS50237"/>
    </source>
</evidence>
<dbReference type="PROSITE" id="PS50237">
    <property type="entry name" value="HECT"/>
    <property type="match status" value="1"/>
</dbReference>
<keyword evidence="8" id="KW-1133">Transmembrane helix</keyword>
<sequence>MALYFGIELIKKEGKFFVLAGIGVTVIILLQLSSYQNKNTHVESWLEANKLGHLKDFILQTGGPSLADTLEVLYNARSDCHILSSLHPNDKQLLMGAVNRLHDQLELELWLTQNNLSDVIELLQKDNIVSLKEFSQMKVADVSHLLNKYKTDDKEKLIQKWSMLKEMLSSGSKVIDNRDLIDYVRGKSKLTLTSICLSLFIGLLTSAAAMLLAGLSPTLPTVHNFCYHALPNTKASIYEFLTGRYSSPHTSEVTWGWTEPQTVGKTMTFGARFFQKNGTPYPVSDGDGILIEILHESVKVARTLEFPGDSPEDINLVRCSFTVHKSGTYKISIMVGGRHIRDSPFVKSFDPGPIDPAKTGFMHYTSTVVFPTGSKHPLVIETRDSFGNLAPYKADHRAFFKIKVTAAGTKERYTPTTQIIYNTQDKKLVMYIKIDQKGCYQAVVSYGDVKLKNGEFDILVLEPTEYNKVIKNVYKRKHNVLYNARVLSLHGQKLEKPKKVYVYISPKQMTIKEFCFKIYKRKLCTFRVCPWTKFIFNGVSNQYDAPTFCIEDGSQQSVELAAEERNIIAATFSSFLLKSIGGSETFNDKRDFFNREIQSYLDRKSHSTLLLKIDRYNLLQSSYRVTKPLSVCDWCRRFEITFIGEQGLDWGGVSREWFELLCKELFDPNCSQLFTRFTDNPQGLVHPNPKRPPDKKVKLYEFAGKIVGKCLIESSAKRMQLVKAKFTRSFLAQLIGLRVTYKHFETDDPEFYTTKISYIENNDVDDMEMTFSEEIYDNQGQLVKVVDFIPNGSKIAVTNSNKMKYLDALAQHRLVTPVKEEVESFMKGLSSELIPENLLSIFDENELELLMCGTGTYSIADFKLHHNVVGATSSFNRVLDWFWTIIASFTEEQMARLLQFITGSSQLPPGGFSELVPKIQLSSAPTYNCLPSSHTCFNQLCLPDYDTMETFHRMLLIAINEGNQGFGLV</sequence>
<dbReference type="RefSeq" id="XP_055878322.1">
    <property type="nucleotide sequence ID" value="XM_056022347.1"/>
</dbReference>
<dbReference type="SUPFAM" id="SSF56204">
    <property type="entry name" value="Hect, E3 ligase catalytic domain"/>
    <property type="match status" value="1"/>
</dbReference>
<evidence type="ECO:0000256" key="6">
    <source>
        <dbReference type="PROSITE-ProRule" id="PRU00087"/>
    </source>
</evidence>
<evidence type="ECO:0000256" key="3">
    <source>
        <dbReference type="ARBA" id="ARBA00012485"/>
    </source>
</evidence>
<evidence type="ECO:0000256" key="2">
    <source>
        <dbReference type="ARBA" id="ARBA00004906"/>
    </source>
</evidence>
<keyword evidence="4" id="KW-0808">Transferase</keyword>
<feature type="transmembrane region" description="Helical" evidence="8">
    <location>
        <begin position="16"/>
        <end position="35"/>
    </location>
</feature>
<dbReference type="SUPFAM" id="SSF81296">
    <property type="entry name" value="E set domains"/>
    <property type="match status" value="1"/>
</dbReference>
<dbReference type="InterPro" id="IPR014756">
    <property type="entry name" value="Ig_E-set"/>
</dbReference>
<name>A0A9W2ZTJ0_BIOGL</name>
<comment type="catalytic activity">
    <reaction evidence="1">
        <text>S-ubiquitinyl-[E2 ubiquitin-conjugating enzyme]-L-cysteine + [acceptor protein]-L-lysine = [E2 ubiquitin-conjugating enzyme]-L-cysteine + N(6)-ubiquitinyl-[acceptor protein]-L-lysine.</text>
        <dbReference type="EC" id="2.3.2.26"/>
    </reaction>
</comment>
<dbReference type="OMA" id="GHLCKDA"/>
<organism evidence="10 11">
    <name type="scientific">Biomphalaria glabrata</name>
    <name type="common">Bloodfluke planorb</name>
    <name type="synonym">Freshwater snail</name>
    <dbReference type="NCBI Taxonomy" id="6526"/>
    <lineage>
        <taxon>Eukaryota</taxon>
        <taxon>Metazoa</taxon>
        <taxon>Spiralia</taxon>
        <taxon>Lophotrochozoa</taxon>
        <taxon>Mollusca</taxon>
        <taxon>Gastropoda</taxon>
        <taxon>Heterobranchia</taxon>
        <taxon>Euthyneura</taxon>
        <taxon>Panpulmonata</taxon>
        <taxon>Hygrophila</taxon>
        <taxon>Lymnaeoidea</taxon>
        <taxon>Planorbidae</taxon>
        <taxon>Biomphalaria</taxon>
    </lineage>
</organism>
<dbReference type="Gene3D" id="3.30.2410.10">
    <property type="entry name" value="Hect, E3 ligase catalytic domain"/>
    <property type="match status" value="1"/>
</dbReference>
<accession>A0A9W2ZTJ0</accession>
<dbReference type="PROSITE" id="PS50194">
    <property type="entry name" value="FILAMIN_REPEAT"/>
    <property type="match status" value="1"/>
</dbReference>
<dbReference type="InterPro" id="IPR035983">
    <property type="entry name" value="Hect_E3_ubiquitin_ligase"/>
</dbReference>
<dbReference type="Gene3D" id="3.90.1750.10">
    <property type="entry name" value="Hect, E3 ligase catalytic domains"/>
    <property type="match status" value="1"/>
</dbReference>
<dbReference type="GO" id="GO:0005829">
    <property type="term" value="C:cytosol"/>
    <property type="evidence" value="ECO:0007669"/>
    <property type="project" value="TreeGrafter"/>
</dbReference>
<evidence type="ECO:0000313" key="10">
    <source>
        <dbReference type="Proteomes" id="UP001165740"/>
    </source>
</evidence>
<feature type="transmembrane region" description="Helical" evidence="8">
    <location>
        <begin position="190"/>
        <end position="215"/>
    </location>
</feature>
<evidence type="ECO:0000256" key="5">
    <source>
        <dbReference type="ARBA" id="ARBA00022786"/>
    </source>
</evidence>
<dbReference type="Pfam" id="PF00630">
    <property type="entry name" value="Filamin"/>
    <property type="match status" value="1"/>
</dbReference>
<keyword evidence="5 7" id="KW-0833">Ubl conjugation pathway</keyword>
<comment type="pathway">
    <text evidence="2">Protein modification; protein ubiquitination.</text>
</comment>
<protein>
    <recommendedName>
        <fullName evidence="3">HECT-type E3 ubiquitin transferase</fullName>
        <ecNumber evidence="3">2.3.2.26</ecNumber>
    </recommendedName>
</protein>
<dbReference type="Proteomes" id="UP001165740">
    <property type="component" value="Chromosome 3"/>
</dbReference>
<dbReference type="GeneID" id="106061940"/>
<proteinExistence type="predicted"/>
<feature type="active site" description="Glycyl thioester intermediate" evidence="7">
    <location>
        <position position="936"/>
    </location>
</feature>
<dbReference type="GO" id="GO:0000209">
    <property type="term" value="P:protein polyubiquitination"/>
    <property type="evidence" value="ECO:0007669"/>
    <property type="project" value="TreeGrafter"/>
</dbReference>
<dbReference type="SMART" id="SM00119">
    <property type="entry name" value="HECTc"/>
    <property type="match status" value="1"/>
</dbReference>
<evidence type="ECO:0000313" key="11">
    <source>
        <dbReference type="RefSeq" id="XP_055878322.1"/>
    </source>
</evidence>
<feature type="repeat" description="Filamin" evidence="6">
    <location>
        <begin position="320"/>
        <end position="349"/>
    </location>
</feature>
<dbReference type="Gene3D" id="3.30.2160.10">
    <property type="entry name" value="Hect, E3 ligase catalytic domain"/>
    <property type="match status" value="1"/>
</dbReference>
<dbReference type="InterPro" id="IPR058738">
    <property type="entry name" value="PH-like_AREL1"/>
</dbReference>
<gene>
    <name evidence="11" type="primary">LOC106061940</name>
</gene>
<dbReference type="Pfam" id="PF25916">
    <property type="entry name" value="AREL1_PH-like"/>
    <property type="match status" value="1"/>
</dbReference>
<evidence type="ECO:0000256" key="1">
    <source>
        <dbReference type="ARBA" id="ARBA00000885"/>
    </source>
</evidence>
<dbReference type="CDD" id="cd00078">
    <property type="entry name" value="HECTc"/>
    <property type="match status" value="1"/>
</dbReference>
<dbReference type="GO" id="GO:0006511">
    <property type="term" value="P:ubiquitin-dependent protein catabolic process"/>
    <property type="evidence" value="ECO:0007669"/>
    <property type="project" value="TreeGrafter"/>
</dbReference>
<dbReference type="OrthoDB" id="6057829at2759"/>
<dbReference type="InterPro" id="IPR050409">
    <property type="entry name" value="E3_ubiq-protein_ligase"/>
</dbReference>
<feature type="domain" description="HECT" evidence="9">
    <location>
        <begin position="636"/>
        <end position="969"/>
    </location>
</feature>
<dbReference type="InterPro" id="IPR013783">
    <property type="entry name" value="Ig-like_fold"/>
</dbReference>